<dbReference type="Proteomes" id="UP000536534">
    <property type="component" value="Unassembled WGS sequence"/>
</dbReference>
<accession>A0A7X7LSZ1</accession>
<keyword evidence="1" id="KW-0812">Transmembrane</keyword>
<feature type="transmembrane region" description="Helical" evidence="1">
    <location>
        <begin position="37"/>
        <end position="54"/>
    </location>
</feature>
<comment type="caution">
    <text evidence="2">The sequence shown here is derived from an EMBL/GenBank/DDBJ whole genome shotgun (WGS) entry which is preliminary data.</text>
</comment>
<organism evidence="2 3">
    <name type="scientific">Thauera phenolivorans</name>
    <dbReference type="NCBI Taxonomy" id="1792543"/>
    <lineage>
        <taxon>Bacteria</taxon>
        <taxon>Pseudomonadati</taxon>
        <taxon>Pseudomonadota</taxon>
        <taxon>Betaproteobacteria</taxon>
        <taxon>Rhodocyclales</taxon>
        <taxon>Zoogloeaceae</taxon>
        <taxon>Thauera</taxon>
    </lineage>
</organism>
<dbReference type="RefSeq" id="WP_068803958.1">
    <property type="nucleotide sequence ID" value="NZ_MBFM01000001.1"/>
</dbReference>
<name>A0A7X7LSZ1_9RHOO</name>
<dbReference type="EMBL" id="JAAYYV010000004">
    <property type="protein sequence ID" value="NLF52832.1"/>
    <property type="molecule type" value="Genomic_DNA"/>
</dbReference>
<evidence type="ECO:0000313" key="2">
    <source>
        <dbReference type="EMBL" id="NLF52832.1"/>
    </source>
</evidence>
<keyword evidence="1" id="KW-0472">Membrane</keyword>
<feature type="transmembrane region" description="Helical" evidence="1">
    <location>
        <begin position="6"/>
        <end position="25"/>
    </location>
</feature>
<protein>
    <submittedName>
        <fullName evidence="2">Uncharacterized protein</fullName>
    </submittedName>
</protein>
<evidence type="ECO:0000313" key="3">
    <source>
        <dbReference type="Proteomes" id="UP000536534"/>
    </source>
</evidence>
<gene>
    <name evidence="2" type="ORF">GX576_00235</name>
</gene>
<keyword evidence="1" id="KW-1133">Transmembrane helix</keyword>
<reference evidence="2 3" key="1">
    <citation type="journal article" date="2020" name="Biotechnol. Biofuels">
        <title>New insights from the biogas microbiome by comprehensive genome-resolved metagenomics of nearly 1600 species originating from multiple anaerobic digesters.</title>
        <authorList>
            <person name="Campanaro S."/>
            <person name="Treu L."/>
            <person name="Rodriguez-R L.M."/>
            <person name="Kovalovszki A."/>
            <person name="Ziels R.M."/>
            <person name="Maus I."/>
            <person name="Zhu X."/>
            <person name="Kougias P.G."/>
            <person name="Basile A."/>
            <person name="Luo G."/>
            <person name="Schluter A."/>
            <person name="Konstantinidis K.T."/>
            <person name="Angelidaki I."/>
        </authorList>
    </citation>
    <scope>NUCLEOTIDE SEQUENCE [LARGE SCALE GENOMIC DNA]</scope>
    <source>
        <strain evidence="2">AS06rmzACSIP_256</strain>
    </source>
</reference>
<sequence length="62" mass="6938">MLILRLFALLAVLGIAGSILLWLVTGDPRFKAWAWRAFRIALVVLFVFLALFALERVLAPLA</sequence>
<dbReference type="AlphaFoldDB" id="A0A7X7LSZ1"/>
<evidence type="ECO:0000256" key="1">
    <source>
        <dbReference type="SAM" id="Phobius"/>
    </source>
</evidence>
<proteinExistence type="predicted"/>